<protein>
    <submittedName>
        <fullName evidence="1">Putative mitochondrial protein</fullName>
    </submittedName>
</protein>
<evidence type="ECO:0000313" key="2">
    <source>
        <dbReference type="Proteomes" id="UP000321947"/>
    </source>
</evidence>
<accession>A0A5D3B9Z9</accession>
<dbReference type="PANTHER" id="PTHR11439">
    <property type="entry name" value="GAG-POL-RELATED RETROTRANSPOSON"/>
    <property type="match status" value="1"/>
</dbReference>
<dbReference type="CDD" id="cd09272">
    <property type="entry name" value="RNase_HI_RT_Ty1"/>
    <property type="match status" value="1"/>
</dbReference>
<dbReference type="EMBL" id="SSTD01020080">
    <property type="protein sequence ID" value="TYJ95764.1"/>
    <property type="molecule type" value="Genomic_DNA"/>
</dbReference>
<sequence length="309" mass="35669">MCVCWVSLHRRGYKCFHPPSRKYFITMDVIFSKDRPYFPVNHLHGESVSEESNCTLEFIEPTPITVFDLDLHLIVLPTTKFLGKRITEGISKRKLSPLLISCRLQPKTPNLFKIKGQTGKLDEYDPSLDIPIAMRKDVQTYISQLKQRMSDEYEIKDLGNLKYFFRMEETLMIKFQLINNNISALSKKQIVVAKSSVEAEYQAMGLGICEQIWLKKVLSNLHQEIETPLNHFCDNKTAISVANNPVQHDKTKHVEIDRHLIKERLDSGSICISYAPSSQQVSNVLKELLRPNFDFCFSKLDLIDIYVPT</sequence>
<proteinExistence type="predicted"/>
<evidence type="ECO:0000313" key="1">
    <source>
        <dbReference type="EMBL" id="TYJ95764.1"/>
    </source>
</evidence>
<dbReference type="Proteomes" id="UP000321947">
    <property type="component" value="Unassembled WGS sequence"/>
</dbReference>
<dbReference type="AlphaFoldDB" id="A0A5D3B9Z9"/>
<reference evidence="1 2" key="1">
    <citation type="submission" date="2019-08" db="EMBL/GenBank/DDBJ databases">
        <title>Draft genome sequences of two oriental melons (Cucumis melo L. var makuwa).</title>
        <authorList>
            <person name="Kwon S.-Y."/>
        </authorList>
    </citation>
    <scope>NUCLEOTIDE SEQUENCE [LARGE SCALE GENOMIC DNA]</scope>
    <source>
        <strain evidence="2">cv. Chang Bougi</strain>
        <tissue evidence="1">Leaf</tissue>
    </source>
</reference>
<dbReference type="PANTHER" id="PTHR11439:SF463">
    <property type="entry name" value="REVERSE TRANSCRIPTASE TY1_COPIA-TYPE DOMAIN-CONTAINING PROTEIN"/>
    <property type="match status" value="1"/>
</dbReference>
<gene>
    <name evidence="1" type="ORF">E5676_scaffold110G00270</name>
</gene>
<organism evidence="1 2">
    <name type="scientific">Cucumis melo var. makuwa</name>
    <name type="common">Oriental melon</name>
    <dbReference type="NCBI Taxonomy" id="1194695"/>
    <lineage>
        <taxon>Eukaryota</taxon>
        <taxon>Viridiplantae</taxon>
        <taxon>Streptophyta</taxon>
        <taxon>Embryophyta</taxon>
        <taxon>Tracheophyta</taxon>
        <taxon>Spermatophyta</taxon>
        <taxon>Magnoliopsida</taxon>
        <taxon>eudicotyledons</taxon>
        <taxon>Gunneridae</taxon>
        <taxon>Pentapetalae</taxon>
        <taxon>rosids</taxon>
        <taxon>fabids</taxon>
        <taxon>Cucurbitales</taxon>
        <taxon>Cucurbitaceae</taxon>
        <taxon>Benincaseae</taxon>
        <taxon>Cucumis</taxon>
    </lineage>
</organism>
<name>A0A5D3B9Z9_CUCMM</name>
<comment type="caution">
    <text evidence="1">The sequence shown here is derived from an EMBL/GenBank/DDBJ whole genome shotgun (WGS) entry which is preliminary data.</text>
</comment>